<comment type="caution">
    <text evidence="1">The sequence shown here is derived from an EMBL/GenBank/DDBJ whole genome shotgun (WGS) entry which is preliminary data.</text>
</comment>
<keyword evidence="2" id="KW-1185">Reference proteome</keyword>
<evidence type="ECO:0000313" key="2">
    <source>
        <dbReference type="Proteomes" id="UP000324222"/>
    </source>
</evidence>
<dbReference type="EMBL" id="VSRR010013237">
    <property type="protein sequence ID" value="MPC55503.1"/>
    <property type="molecule type" value="Genomic_DNA"/>
</dbReference>
<proteinExistence type="predicted"/>
<name>A0A5B7GDZ2_PORTR</name>
<dbReference type="AlphaFoldDB" id="A0A5B7GDZ2"/>
<reference evidence="1 2" key="1">
    <citation type="submission" date="2019-05" db="EMBL/GenBank/DDBJ databases">
        <title>Another draft genome of Portunus trituberculatus and its Hox gene families provides insights of decapod evolution.</title>
        <authorList>
            <person name="Jeong J.-H."/>
            <person name="Song I."/>
            <person name="Kim S."/>
            <person name="Choi T."/>
            <person name="Kim D."/>
            <person name="Ryu S."/>
            <person name="Kim W."/>
        </authorList>
    </citation>
    <scope>NUCLEOTIDE SEQUENCE [LARGE SCALE GENOMIC DNA]</scope>
    <source>
        <tissue evidence="1">Muscle</tissue>
    </source>
</reference>
<gene>
    <name evidence="1" type="ORF">E2C01_049441</name>
</gene>
<evidence type="ECO:0000313" key="1">
    <source>
        <dbReference type="EMBL" id="MPC55503.1"/>
    </source>
</evidence>
<sequence length="145" mass="15563">MCSVVSISRKLDLPVDTKVGMYNSMVSSVQMLRSPLALLPPPTATAEALLLDTHELPSNVWLTYFSSGGADIRGRIAAARIAAVMSWLVGDFSTLTEERTKGRVLAPFVCVCVCVCVPGLTGTLCSLQVRAGKQQGRVKEKQGYC</sequence>
<protein>
    <submittedName>
        <fullName evidence="1">Uncharacterized protein</fullName>
    </submittedName>
</protein>
<accession>A0A5B7GDZ2</accession>
<organism evidence="1 2">
    <name type="scientific">Portunus trituberculatus</name>
    <name type="common">Swimming crab</name>
    <name type="synonym">Neptunus trituberculatus</name>
    <dbReference type="NCBI Taxonomy" id="210409"/>
    <lineage>
        <taxon>Eukaryota</taxon>
        <taxon>Metazoa</taxon>
        <taxon>Ecdysozoa</taxon>
        <taxon>Arthropoda</taxon>
        <taxon>Crustacea</taxon>
        <taxon>Multicrustacea</taxon>
        <taxon>Malacostraca</taxon>
        <taxon>Eumalacostraca</taxon>
        <taxon>Eucarida</taxon>
        <taxon>Decapoda</taxon>
        <taxon>Pleocyemata</taxon>
        <taxon>Brachyura</taxon>
        <taxon>Eubrachyura</taxon>
        <taxon>Portunoidea</taxon>
        <taxon>Portunidae</taxon>
        <taxon>Portuninae</taxon>
        <taxon>Portunus</taxon>
    </lineage>
</organism>
<dbReference type="Proteomes" id="UP000324222">
    <property type="component" value="Unassembled WGS sequence"/>
</dbReference>